<gene>
    <name evidence="7" type="ORF">LITE_LOCUS31306</name>
</gene>
<name>A0AAV0N2D8_9ROSI</name>
<evidence type="ECO:0000313" key="7">
    <source>
        <dbReference type="EMBL" id="CAI0452673.1"/>
    </source>
</evidence>
<comment type="similarity">
    <text evidence="3">Belongs to the NPH3 family.</text>
</comment>
<keyword evidence="8" id="KW-1185">Reference proteome</keyword>
<evidence type="ECO:0000256" key="3">
    <source>
        <dbReference type="PROSITE-ProRule" id="PRU00982"/>
    </source>
</evidence>
<feature type="coiled-coil region" evidence="4">
    <location>
        <begin position="311"/>
        <end position="338"/>
    </location>
</feature>
<dbReference type="SUPFAM" id="SSF54695">
    <property type="entry name" value="POZ domain"/>
    <property type="match status" value="1"/>
</dbReference>
<evidence type="ECO:0008006" key="9">
    <source>
        <dbReference type="Google" id="ProtNLM"/>
    </source>
</evidence>
<organism evidence="7 8">
    <name type="scientific">Linum tenue</name>
    <dbReference type="NCBI Taxonomy" id="586396"/>
    <lineage>
        <taxon>Eukaryota</taxon>
        <taxon>Viridiplantae</taxon>
        <taxon>Streptophyta</taxon>
        <taxon>Embryophyta</taxon>
        <taxon>Tracheophyta</taxon>
        <taxon>Spermatophyta</taxon>
        <taxon>Magnoliopsida</taxon>
        <taxon>eudicotyledons</taxon>
        <taxon>Gunneridae</taxon>
        <taxon>Pentapetalae</taxon>
        <taxon>rosids</taxon>
        <taxon>fabids</taxon>
        <taxon>Malpighiales</taxon>
        <taxon>Linaceae</taxon>
        <taxon>Linum</taxon>
    </lineage>
</organism>
<dbReference type="Gene3D" id="3.30.710.10">
    <property type="entry name" value="Potassium Channel Kv1.1, Chain A"/>
    <property type="match status" value="1"/>
</dbReference>
<comment type="pathway">
    <text evidence="1">Protein modification; protein ubiquitination.</text>
</comment>
<evidence type="ECO:0000259" key="6">
    <source>
        <dbReference type="PROSITE" id="PS51649"/>
    </source>
</evidence>
<evidence type="ECO:0000259" key="5">
    <source>
        <dbReference type="PROSITE" id="PS50097"/>
    </source>
</evidence>
<dbReference type="EMBL" id="CAMGYJ010000007">
    <property type="protein sequence ID" value="CAI0452673.1"/>
    <property type="molecule type" value="Genomic_DNA"/>
</dbReference>
<feature type="domain" description="NPH3" evidence="6">
    <location>
        <begin position="183"/>
        <end position="270"/>
    </location>
</feature>
<comment type="caution">
    <text evidence="7">The sequence shown here is derived from an EMBL/GenBank/DDBJ whole genome shotgun (WGS) entry which is preliminary data.</text>
</comment>
<dbReference type="AlphaFoldDB" id="A0AAV0N2D8"/>
<dbReference type="Pfam" id="PF03000">
    <property type="entry name" value="NPH3"/>
    <property type="match status" value="1"/>
</dbReference>
<protein>
    <recommendedName>
        <fullName evidence="9">Phototropic-responsive NPH3 family protein</fullName>
    </recommendedName>
</protein>
<dbReference type="Proteomes" id="UP001154282">
    <property type="component" value="Unassembled WGS sequence"/>
</dbReference>
<dbReference type="Pfam" id="PF00651">
    <property type="entry name" value="BTB"/>
    <property type="match status" value="1"/>
</dbReference>
<feature type="domain" description="BTB" evidence="5">
    <location>
        <begin position="25"/>
        <end position="93"/>
    </location>
</feature>
<evidence type="ECO:0000256" key="4">
    <source>
        <dbReference type="SAM" id="Coils"/>
    </source>
</evidence>
<reference evidence="7" key="1">
    <citation type="submission" date="2022-08" db="EMBL/GenBank/DDBJ databases">
        <authorList>
            <person name="Gutierrez-Valencia J."/>
        </authorList>
    </citation>
    <scope>NUCLEOTIDE SEQUENCE</scope>
</reference>
<dbReference type="InterPro" id="IPR027356">
    <property type="entry name" value="NPH3_dom"/>
</dbReference>
<dbReference type="InterPro" id="IPR000210">
    <property type="entry name" value="BTB/POZ_dom"/>
</dbReference>
<accession>A0AAV0N2D8</accession>
<dbReference type="PROSITE" id="PS51649">
    <property type="entry name" value="NPH3"/>
    <property type="match status" value="1"/>
</dbReference>
<dbReference type="InterPro" id="IPR011333">
    <property type="entry name" value="SKP1/BTB/POZ_sf"/>
</dbReference>
<dbReference type="InterPro" id="IPR043454">
    <property type="entry name" value="NPH3/RPT2-like"/>
</dbReference>
<dbReference type="PANTHER" id="PTHR32370">
    <property type="entry name" value="OS12G0117600 PROTEIN"/>
    <property type="match status" value="1"/>
</dbReference>
<dbReference type="PROSITE" id="PS50097">
    <property type="entry name" value="BTB"/>
    <property type="match status" value="1"/>
</dbReference>
<sequence>MASAGKVTAFRREGNEWFCQSGLPSDIIVTVDGVQFNLHKFPLVSKCGKISEICEASPDKKTLITELEEFPGGPDPFLIAVKFCYGMRVELSPRNIVMIYCAADYLQMTEELGEGNLLSKSENFLHKNVLQNWKDCILALQSCNPVLPNAEQLGIITKCLNAISLMVSTDPSLFGCPMMICFSDVNLKPGKIRSLAEALPESSRPFHDGLYRALDIYFKAHPWLPEREKEELCNIIDYQKLSIDACSHGSQNERLPHRTVLQVLYFEQMQLRTALAGCLHVFDTESRPEPAGPLPGQIVQRDMCVTVVRENQVLKGDMENMKSRVGELEEEFSRIKQGMRRR</sequence>
<proteinExistence type="inferred from homology"/>
<evidence type="ECO:0000256" key="2">
    <source>
        <dbReference type="ARBA" id="ARBA00022786"/>
    </source>
</evidence>
<keyword evidence="2" id="KW-0833">Ubl conjugation pathway</keyword>
<evidence type="ECO:0000313" key="8">
    <source>
        <dbReference type="Proteomes" id="UP001154282"/>
    </source>
</evidence>
<keyword evidence="4" id="KW-0175">Coiled coil</keyword>
<evidence type="ECO:0000256" key="1">
    <source>
        <dbReference type="ARBA" id="ARBA00004906"/>
    </source>
</evidence>